<dbReference type="Proteomes" id="UP000198926">
    <property type="component" value="Unassembled WGS sequence"/>
</dbReference>
<dbReference type="AlphaFoldDB" id="A0A1I6L7W0"/>
<keyword evidence="2" id="KW-0012">Acyltransferase</keyword>
<dbReference type="InterPro" id="IPR000182">
    <property type="entry name" value="GNAT_dom"/>
</dbReference>
<dbReference type="PANTHER" id="PTHR43420:SF44">
    <property type="entry name" value="ACETYLTRANSFERASE YPEA"/>
    <property type="match status" value="1"/>
</dbReference>
<organism evidence="4 5">
    <name type="scientific">Yoonia litorea</name>
    <dbReference type="NCBI Taxonomy" id="1123755"/>
    <lineage>
        <taxon>Bacteria</taxon>
        <taxon>Pseudomonadati</taxon>
        <taxon>Pseudomonadota</taxon>
        <taxon>Alphaproteobacteria</taxon>
        <taxon>Rhodobacterales</taxon>
        <taxon>Paracoccaceae</taxon>
        <taxon>Yoonia</taxon>
    </lineage>
</organism>
<protein>
    <submittedName>
        <fullName evidence="4">Ribosomal-protein-alanine N-acetyltransferase</fullName>
    </submittedName>
</protein>
<evidence type="ECO:0000313" key="5">
    <source>
        <dbReference type="Proteomes" id="UP000198926"/>
    </source>
</evidence>
<reference evidence="4 5" key="1">
    <citation type="submission" date="2016-10" db="EMBL/GenBank/DDBJ databases">
        <authorList>
            <person name="de Groot N.N."/>
        </authorList>
    </citation>
    <scope>NUCLEOTIDE SEQUENCE [LARGE SCALE GENOMIC DNA]</scope>
    <source>
        <strain evidence="4 5">DSM 29433</strain>
    </source>
</reference>
<dbReference type="CDD" id="cd04301">
    <property type="entry name" value="NAT_SF"/>
    <property type="match status" value="1"/>
</dbReference>
<dbReference type="SUPFAM" id="SSF55729">
    <property type="entry name" value="Acyl-CoA N-acyltransferases (Nat)"/>
    <property type="match status" value="1"/>
</dbReference>
<dbReference type="InterPro" id="IPR016181">
    <property type="entry name" value="Acyl_CoA_acyltransferase"/>
</dbReference>
<dbReference type="OrthoDB" id="9804026at2"/>
<accession>A0A1I6L7W0</accession>
<dbReference type="RefSeq" id="WP_090203002.1">
    <property type="nucleotide sequence ID" value="NZ_FOZM01000001.1"/>
</dbReference>
<dbReference type="STRING" id="1123755.SAMN05444714_0258"/>
<dbReference type="InterPro" id="IPR050680">
    <property type="entry name" value="YpeA/RimI_acetyltransf"/>
</dbReference>
<proteinExistence type="predicted"/>
<gene>
    <name evidence="4" type="ORF">SAMN05444714_0258</name>
</gene>
<dbReference type="GO" id="GO:0016747">
    <property type="term" value="F:acyltransferase activity, transferring groups other than amino-acyl groups"/>
    <property type="evidence" value="ECO:0007669"/>
    <property type="project" value="InterPro"/>
</dbReference>
<dbReference type="PANTHER" id="PTHR43420">
    <property type="entry name" value="ACETYLTRANSFERASE"/>
    <property type="match status" value="1"/>
</dbReference>
<sequence>MTPESLAETHALAFADARGWQADEFAALLKHPGTFAAGSTDSFVLIRVIGDEAEIMTVATHPQKQRRGLARKALVDAERRASDRGATTIFLEVAEDNPPARALYDASGYREVGRRADYYTRKNSAAVAALVLRKDIASR</sequence>
<keyword evidence="5" id="KW-1185">Reference proteome</keyword>
<dbReference type="PROSITE" id="PS51186">
    <property type="entry name" value="GNAT"/>
    <property type="match status" value="1"/>
</dbReference>
<evidence type="ECO:0000259" key="3">
    <source>
        <dbReference type="PROSITE" id="PS51186"/>
    </source>
</evidence>
<dbReference type="Pfam" id="PF00583">
    <property type="entry name" value="Acetyltransf_1"/>
    <property type="match status" value="1"/>
</dbReference>
<feature type="domain" description="N-acetyltransferase" evidence="3">
    <location>
        <begin position="1"/>
        <end position="137"/>
    </location>
</feature>
<evidence type="ECO:0000256" key="1">
    <source>
        <dbReference type="ARBA" id="ARBA00022679"/>
    </source>
</evidence>
<keyword evidence="1 4" id="KW-0808">Transferase</keyword>
<evidence type="ECO:0000313" key="4">
    <source>
        <dbReference type="EMBL" id="SFR99330.1"/>
    </source>
</evidence>
<evidence type="ECO:0000256" key="2">
    <source>
        <dbReference type="ARBA" id="ARBA00023315"/>
    </source>
</evidence>
<dbReference type="EMBL" id="FOZM01000001">
    <property type="protein sequence ID" value="SFR99330.1"/>
    <property type="molecule type" value="Genomic_DNA"/>
</dbReference>
<name>A0A1I6L7W0_9RHOB</name>
<dbReference type="Gene3D" id="3.40.630.30">
    <property type="match status" value="1"/>
</dbReference>